<dbReference type="PANTHER" id="PTHR11258:SF11">
    <property type="entry name" value="C2H2-TYPE DOMAIN-CONTAINING PROTEIN"/>
    <property type="match status" value="1"/>
</dbReference>
<gene>
    <name evidence="1" type="ORF">AFUS01_LOCUS47268</name>
</gene>
<comment type="caution">
    <text evidence="1">The sequence shown here is derived from an EMBL/GenBank/DDBJ whole genome shotgun (WGS) entry which is preliminary data.</text>
</comment>
<dbReference type="Proteomes" id="UP000708208">
    <property type="component" value="Unassembled WGS sequence"/>
</dbReference>
<accession>A0A8J2LX88</accession>
<sequence>MNLKRLTNDLLRFTVPELENLKAYKTEGRKIFYQISNFIKSNSRYIISKQFIAGSIGKNTFLGYNLEPGFEVVLFVRNHTYLATLTPVTEEFHSILQNLPSRSEYWSSFVLMPPLQNGFGVQFSFETTIIGQSTDPKAVTIEFELLPAYDFSSNVDEQTQTVLKKLGLSTNLVMDNNMYSGSLSEKTVEFVKNQSDFVHNVIRLAKLWDMKLLEDVRRLRDGDSDISERSSIIELIAIHAAQRSEGDILESFRTFLYLMMDIRRVNINFSNQNCDQFLGMKIIDGVNPYRNYVCQWAEPCLH</sequence>
<dbReference type="GO" id="GO:0005829">
    <property type="term" value="C:cytosol"/>
    <property type="evidence" value="ECO:0007669"/>
    <property type="project" value="TreeGrafter"/>
</dbReference>
<dbReference type="EMBL" id="CAJVCH010571692">
    <property type="protein sequence ID" value="CAG7838282.1"/>
    <property type="molecule type" value="Genomic_DNA"/>
</dbReference>
<keyword evidence="2" id="KW-1185">Reference proteome</keyword>
<organism evidence="1 2">
    <name type="scientific">Allacma fusca</name>
    <dbReference type="NCBI Taxonomy" id="39272"/>
    <lineage>
        <taxon>Eukaryota</taxon>
        <taxon>Metazoa</taxon>
        <taxon>Ecdysozoa</taxon>
        <taxon>Arthropoda</taxon>
        <taxon>Hexapoda</taxon>
        <taxon>Collembola</taxon>
        <taxon>Symphypleona</taxon>
        <taxon>Sminthuridae</taxon>
        <taxon>Allacma</taxon>
    </lineage>
</organism>
<evidence type="ECO:0000313" key="2">
    <source>
        <dbReference type="Proteomes" id="UP000708208"/>
    </source>
</evidence>
<evidence type="ECO:0000313" key="1">
    <source>
        <dbReference type="EMBL" id="CAG7838282.1"/>
    </source>
</evidence>
<protein>
    <submittedName>
        <fullName evidence="1">Uncharacterized protein</fullName>
    </submittedName>
</protein>
<proteinExistence type="predicted"/>
<reference evidence="1" key="1">
    <citation type="submission" date="2021-06" db="EMBL/GenBank/DDBJ databases">
        <authorList>
            <person name="Hodson N. C."/>
            <person name="Mongue J. A."/>
            <person name="Jaron S. K."/>
        </authorList>
    </citation>
    <scope>NUCLEOTIDE SEQUENCE</scope>
</reference>
<dbReference type="OrthoDB" id="9978031at2759"/>
<dbReference type="PANTHER" id="PTHR11258">
    <property type="entry name" value="2-5 OLIGOADENYLATE SYNTHETASE"/>
    <property type="match status" value="1"/>
</dbReference>
<dbReference type="AlphaFoldDB" id="A0A8J2LX88"/>
<dbReference type="GO" id="GO:0001730">
    <property type="term" value="F:2'-5'-oligoadenylate synthetase activity"/>
    <property type="evidence" value="ECO:0007669"/>
    <property type="project" value="TreeGrafter"/>
</dbReference>
<name>A0A8J2LX88_9HEXA</name>
<dbReference type="GO" id="GO:0005654">
    <property type="term" value="C:nucleoplasm"/>
    <property type="evidence" value="ECO:0007669"/>
    <property type="project" value="TreeGrafter"/>
</dbReference>
<dbReference type="GO" id="GO:0016020">
    <property type="term" value="C:membrane"/>
    <property type="evidence" value="ECO:0007669"/>
    <property type="project" value="TreeGrafter"/>
</dbReference>
<dbReference type="GO" id="GO:0003725">
    <property type="term" value="F:double-stranded RNA binding"/>
    <property type="evidence" value="ECO:0007669"/>
    <property type="project" value="TreeGrafter"/>
</dbReference>